<name>A0A5N5JBZ2_9ROSI</name>
<evidence type="ECO:0000313" key="6">
    <source>
        <dbReference type="EMBL" id="KAB5516779.1"/>
    </source>
</evidence>
<keyword evidence="5" id="KW-0732">Signal</keyword>
<dbReference type="GO" id="GO:0006542">
    <property type="term" value="P:glutamine biosynthetic process"/>
    <property type="evidence" value="ECO:0007669"/>
    <property type="project" value="TreeGrafter"/>
</dbReference>
<keyword evidence="7" id="KW-1185">Reference proteome</keyword>
<dbReference type="InterPro" id="IPR014746">
    <property type="entry name" value="Gln_synth/guanido_kin_cat_dom"/>
</dbReference>
<dbReference type="GO" id="GO:0004356">
    <property type="term" value="F:glutamine synthetase activity"/>
    <property type="evidence" value="ECO:0007669"/>
    <property type="project" value="UniProtKB-EC"/>
</dbReference>
<dbReference type="AlphaFoldDB" id="A0A5N5JBZ2"/>
<evidence type="ECO:0000256" key="3">
    <source>
        <dbReference type="ARBA" id="ARBA00030668"/>
    </source>
</evidence>
<proteinExistence type="predicted"/>
<protein>
    <recommendedName>
        <fullName evidence="3">Glutamate--ammonia ligase</fullName>
    </recommendedName>
</protein>
<keyword evidence="2" id="KW-0963">Cytoplasm</keyword>
<dbReference type="PANTHER" id="PTHR20852">
    <property type="entry name" value="GLUTAMINE SYNTHETASE"/>
    <property type="match status" value="1"/>
</dbReference>
<feature type="chain" id="PRO_5024315678" description="Glutamate--ammonia ligase" evidence="5">
    <location>
        <begin position="20"/>
        <end position="142"/>
    </location>
</feature>
<dbReference type="EMBL" id="VDCV01000017">
    <property type="protein sequence ID" value="KAB5516779.1"/>
    <property type="molecule type" value="Genomic_DNA"/>
</dbReference>
<feature type="signal peptide" evidence="5">
    <location>
        <begin position="1"/>
        <end position="19"/>
    </location>
</feature>
<dbReference type="Proteomes" id="UP000326939">
    <property type="component" value="Chromosome 17"/>
</dbReference>
<evidence type="ECO:0000256" key="1">
    <source>
        <dbReference type="ARBA" id="ARBA00004496"/>
    </source>
</evidence>
<comment type="catalytic activity">
    <reaction evidence="4">
        <text>L-glutamate + NH4(+) + ATP = L-glutamine + ADP + phosphate + H(+)</text>
        <dbReference type="Rhea" id="RHEA:16169"/>
        <dbReference type="ChEBI" id="CHEBI:15378"/>
        <dbReference type="ChEBI" id="CHEBI:28938"/>
        <dbReference type="ChEBI" id="CHEBI:29985"/>
        <dbReference type="ChEBI" id="CHEBI:30616"/>
        <dbReference type="ChEBI" id="CHEBI:43474"/>
        <dbReference type="ChEBI" id="CHEBI:58359"/>
        <dbReference type="ChEBI" id="CHEBI:456216"/>
        <dbReference type="EC" id="6.3.1.2"/>
    </reaction>
</comment>
<evidence type="ECO:0000313" key="7">
    <source>
        <dbReference type="Proteomes" id="UP000326939"/>
    </source>
</evidence>
<reference evidence="7" key="1">
    <citation type="journal article" date="2019" name="Gigascience">
        <title>De novo genome assembly of the endangered Acer yangbiense, a plant species with extremely small populations endemic to Yunnan Province, China.</title>
        <authorList>
            <person name="Yang J."/>
            <person name="Wariss H.M."/>
            <person name="Tao L."/>
            <person name="Zhang R."/>
            <person name="Yun Q."/>
            <person name="Hollingsworth P."/>
            <person name="Dao Z."/>
            <person name="Luo G."/>
            <person name="Guo H."/>
            <person name="Ma Y."/>
            <person name="Sun W."/>
        </authorList>
    </citation>
    <scope>NUCLEOTIDE SEQUENCE [LARGE SCALE GENOMIC DNA]</scope>
    <source>
        <strain evidence="7">cv. br00</strain>
    </source>
</reference>
<comment type="caution">
    <text evidence="6">The sequence shown here is derived from an EMBL/GenBank/DDBJ whole genome shotgun (WGS) entry which is preliminary data.</text>
</comment>
<evidence type="ECO:0000256" key="4">
    <source>
        <dbReference type="ARBA" id="ARBA00049436"/>
    </source>
</evidence>
<dbReference type="SUPFAM" id="SSF55931">
    <property type="entry name" value="Glutamine synthetase/guanido kinase"/>
    <property type="match status" value="1"/>
</dbReference>
<sequence>MLIGLLFGLLVAILTPSDHTTMVLVLTKPSWMYITRHACMQASTLFVSLEMMPSIKIKELAFPFYHFDRTILVQNHSDLGIANRRASFCVGRDTQKEVKVCFEDRRHASNMDPYFVTSMIAETTILRKPWEPQPTPHMKYCF</sequence>
<dbReference type="GO" id="GO:0005737">
    <property type="term" value="C:cytoplasm"/>
    <property type="evidence" value="ECO:0007669"/>
    <property type="project" value="UniProtKB-SubCell"/>
</dbReference>
<evidence type="ECO:0000256" key="5">
    <source>
        <dbReference type="SAM" id="SignalP"/>
    </source>
</evidence>
<comment type="subcellular location">
    <subcellularLocation>
        <location evidence="1">Cytoplasm</location>
    </subcellularLocation>
</comment>
<evidence type="ECO:0000256" key="2">
    <source>
        <dbReference type="ARBA" id="ARBA00022490"/>
    </source>
</evidence>
<dbReference type="Gene3D" id="3.30.590.10">
    <property type="entry name" value="Glutamine synthetase/guanido kinase, catalytic domain"/>
    <property type="match status" value="1"/>
</dbReference>
<gene>
    <name evidence="6" type="ORF">DKX38_027427</name>
</gene>
<dbReference type="InterPro" id="IPR050292">
    <property type="entry name" value="Glutamine_Synthetase"/>
</dbReference>
<accession>A0A5N5JBZ2</accession>
<dbReference type="PANTHER" id="PTHR20852:SF93">
    <property type="entry name" value="GLUTAMINE SYNTHETASE CYTOSOLIC ISOZYME 1-1"/>
    <property type="match status" value="1"/>
</dbReference>
<organism evidence="6 7">
    <name type="scientific">Salix brachista</name>
    <dbReference type="NCBI Taxonomy" id="2182728"/>
    <lineage>
        <taxon>Eukaryota</taxon>
        <taxon>Viridiplantae</taxon>
        <taxon>Streptophyta</taxon>
        <taxon>Embryophyta</taxon>
        <taxon>Tracheophyta</taxon>
        <taxon>Spermatophyta</taxon>
        <taxon>Magnoliopsida</taxon>
        <taxon>eudicotyledons</taxon>
        <taxon>Gunneridae</taxon>
        <taxon>Pentapetalae</taxon>
        <taxon>rosids</taxon>
        <taxon>fabids</taxon>
        <taxon>Malpighiales</taxon>
        <taxon>Salicaceae</taxon>
        <taxon>Saliceae</taxon>
        <taxon>Salix</taxon>
    </lineage>
</organism>